<evidence type="ECO:0000313" key="10">
    <source>
        <dbReference type="Proteomes" id="UP000231932"/>
    </source>
</evidence>
<dbReference type="RefSeq" id="WP_100668854.1">
    <property type="nucleotide sequence ID" value="NZ_CP024955.1"/>
</dbReference>
<dbReference type="NCBIfam" id="NF005373">
    <property type="entry name" value="PRK06915.1"/>
    <property type="match status" value="1"/>
</dbReference>
<dbReference type="KEGG" id="kyr:CVV65_15200"/>
<dbReference type="Pfam" id="PF07687">
    <property type="entry name" value="M20_dimer"/>
    <property type="match status" value="1"/>
</dbReference>
<dbReference type="SUPFAM" id="SSF55031">
    <property type="entry name" value="Bacterial exopeptidase dimerisation domain"/>
    <property type="match status" value="1"/>
</dbReference>
<dbReference type="OrthoDB" id="9792335at2"/>
<keyword evidence="5 9" id="KW-0378">Hydrolase</keyword>
<organism evidence="9 10">
    <name type="scientific">Kyrpidia spormannii</name>
    <dbReference type="NCBI Taxonomy" id="2055160"/>
    <lineage>
        <taxon>Bacteria</taxon>
        <taxon>Bacillati</taxon>
        <taxon>Bacillota</taxon>
        <taxon>Bacilli</taxon>
        <taxon>Bacillales</taxon>
        <taxon>Alicyclobacillaceae</taxon>
        <taxon>Kyrpidia</taxon>
    </lineage>
</organism>
<evidence type="ECO:0000259" key="8">
    <source>
        <dbReference type="Pfam" id="PF07687"/>
    </source>
</evidence>
<dbReference type="EC" id="3.5.1.16" evidence="9"/>
<evidence type="ECO:0000256" key="1">
    <source>
        <dbReference type="ARBA" id="ARBA00001941"/>
    </source>
</evidence>
<dbReference type="PANTHER" id="PTHR43808:SF25">
    <property type="entry name" value="PEPTIDASE M20 DIMERISATION DOMAIN-CONTAINING PROTEIN"/>
    <property type="match status" value="1"/>
</dbReference>
<dbReference type="InterPro" id="IPR011650">
    <property type="entry name" value="Peptidase_M20_dimer"/>
</dbReference>
<dbReference type="SUPFAM" id="SSF53187">
    <property type="entry name" value="Zn-dependent exopeptidases"/>
    <property type="match status" value="1"/>
</dbReference>
<keyword evidence="4" id="KW-0479">Metal-binding</keyword>
<name>A0A2K8NAG1_9BACL</name>
<keyword evidence="6" id="KW-0862">Zinc</keyword>
<dbReference type="AlphaFoldDB" id="A0A2K8NAG1"/>
<evidence type="ECO:0000256" key="7">
    <source>
        <dbReference type="ARBA" id="ARBA00023285"/>
    </source>
</evidence>
<proteinExistence type="inferred from homology"/>
<keyword evidence="10" id="KW-1185">Reference proteome</keyword>
<comment type="cofactor">
    <cofactor evidence="2">
        <name>Zn(2+)</name>
        <dbReference type="ChEBI" id="CHEBI:29105"/>
    </cofactor>
</comment>
<feature type="domain" description="Peptidase M20 dimerisation" evidence="8">
    <location>
        <begin position="202"/>
        <end position="308"/>
    </location>
</feature>
<dbReference type="InterPro" id="IPR050072">
    <property type="entry name" value="Peptidase_M20A"/>
</dbReference>
<evidence type="ECO:0000256" key="6">
    <source>
        <dbReference type="ARBA" id="ARBA00022833"/>
    </source>
</evidence>
<evidence type="ECO:0000256" key="4">
    <source>
        <dbReference type="ARBA" id="ARBA00022723"/>
    </source>
</evidence>
<comment type="similarity">
    <text evidence="3">Belongs to the peptidase M20A family.</text>
</comment>
<keyword evidence="7" id="KW-0170">Cobalt</keyword>
<dbReference type="Gene3D" id="3.40.630.10">
    <property type="entry name" value="Zn peptidases"/>
    <property type="match status" value="1"/>
</dbReference>
<dbReference type="GO" id="GO:0008777">
    <property type="term" value="F:acetylornithine deacetylase activity"/>
    <property type="evidence" value="ECO:0007669"/>
    <property type="project" value="UniProtKB-EC"/>
</dbReference>
<comment type="cofactor">
    <cofactor evidence="1">
        <name>Co(2+)</name>
        <dbReference type="ChEBI" id="CHEBI:48828"/>
    </cofactor>
</comment>
<dbReference type="PANTHER" id="PTHR43808">
    <property type="entry name" value="ACETYLORNITHINE DEACETYLASE"/>
    <property type="match status" value="1"/>
</dbReference>
<dbReference type="NCBIfam" id="NF005306">
    <property type="entry name" value="PRK06837.1"/>
    <property type="match status" value="1"/>
</dbReference>
<gene>
    <name evidence="9" type="ORF">CVV65_15200</name>
</gene>
<evidence type="ECO:0000256" key="5">
    <source>
        <dbReference type="ARBA" id="ARBA00022801"/>
    </source>
</evidence>
<dbReference type="GO" id="GO:0046872">
    <property type="term" value="F:metal ion binding"/>
    <property type="evidence" value="ECO:0007669"/>
    <property type="project" value="UniProtKB-KW"/>
</dbReference>
<protein>
    <submittedName>
        <fullName evidence="9">Acetylornithine deacetylase</fullName>
        <ecNumber evidence="9">3.5.1.16</ecNumber>
    </submittedName>
</protein>
<dbReference type="InterPro" id="IPR036264">
    <property type="entry name" value="Bact_exopeptidase_dim_dom"/>
</dbReference>
<dbReference type="Proteomes" id="UP000231932">
    <property type="component" value="Chromosome"/>
</dbReference>
<dbReference type="InterPro" id="IPR010182">
    <property type="entry name" value="ArgE/DapE"/>
</dbReference>
<dbReference type="Pfam" id="PF01546">
    <property type="entry name" value="Peptidase_M20"/>
    <property type="match status" value="1"/>
</dbReference>
<dbReference type="InterPro" id="IPR002933">
    <property type="entry name" value="Peptidase_M20"/>
</dbReference>
<dbReference type="EMBL" id="CP024955">
    <property type="protein sequence ID" value="ATY86105.1"/>
    <property type="molecule type" value="Genomic_DNA"/>
</dbReference>
<accession>A0A2K8NAG1</accession>
<reference evidence="10" key="1">
    <citation type="submission" date="2017-11" db="EMBL/GenBank/DDBJ databases">
        <title>Complete Genome Sequence of Kyrpidia sp. Strain EA-1, a thermophilic, hydrogen-oxidizing Bacterium, isolated from the Azores.</title>
        <authorList>
            <person name="Reiner J.E."/>
            <person name="Lapp C.J."/>
            <person name="Bunk B."/>
            <person name="Gescher J."/>
        </authorList>
    </citation>
    <scope>NUCLEOTIDE SEQUENCE [LARGE SCALE GENOMIC DNA]</scope>
    <source>
        <strain evidence="10">EA-1</strain>
    </source>
</reference>
<evidence type="ECO:0000313" key="9">
    <source>
        <dbReference type="EMBL" id="ATY86105.1"/>
    </source>
</evidence>
<sequence length="425" mass="46834">MESTLIKRISSWIDEHGSSELTFLASLIQEPSVQGNEAGAQKSIAKKFTEMGLTVDTWYPDAEILAKHPVFHSNRTSFDSSPNVVGVWQGTGGGRSIILNGHIDVVPEGDPSQWSDDPFSGYIVDGRVFGRGSSDMKGGIFSAILAVRSLQALNIRLRGDVILQSVVEEESGGAGTLSALLRGYRADACLIPEPTDMRIFVSQQGSMWFRIRVPGVSAHGGTRYEGVNAIEKGMYLIQGLQFLEKQRNDRMDNPLYRHFQIPIPINVGVFHAGKWPSSVPDHAVIEGRIGVGPHETWDSVCQEMESFVHDWTQRDPWLREHPPAIEWFGARWMPSEIDVSHELTTSLVNGFRHVLGRDPIVEGAPWATDAGLFTHVGKIPSIVFGPGTTRLAHYPNESVAIRDLFDAAKVMAATLIEWCGVSSPR</sequence>
<evidence type="ECO:0000256" key="3">
    <source>
        <dbReference type="ARBA" id="ARBA00006247"/>
    </source>
</evidence>
<evidence type="ECO:0000256" key="2">
    <source>
        <dbReference type="ARBA" id="ARBA00001947"/>
    </source>
</evidence>
<dbReference type="NCBIfam" id="TIGR01910">
    <property type="entry name" value="DapE-ArgE"/>
    <property type="match status" value="1"/>
</dbReference>
<dbReference type="Gene3D" id="3.30.70.360">
    <property type="match status" value="1"/>
</dbReference>